<dbReference type="Proteomes" id="UP000292702">
    <property type="component" value="Unassembled WGS sequence"/>
</dbReference>
<dbReference type="STRING" id="92696.A0A4R0RMZ8"/>
<dbReference type="GO" id="GO:0050660">
    <property type="term" value="F:flavin adenine dinucleotide binding"/>
    <property type="evidence" value="ECO:0007669"/>
    <property type="project" value="TreeGrafter"/>
</dbReference>
<evidence type="ECO:0008006" key="4">
    <source>
        <dbReference type="Google" id="ProtNLM"/>
    </source>
</evidence>
<dbReference type="PANTHER" id="PTHR43539:SF68">
    <property type="entry name" value="FLAVIN-BINDING MONOOXYGENASE-LIKE PROTEIN (AFU_ORTHOLOGUE AFUA_4G09220)"/>
    <property type="match status" value="1"/>
</dbReference>
<dbReference type="PANTHER" id="PTHR43539">
    <property type="entry name" value="FLAVIN-BINDING MONOOXYGENASE-LIKE PROTEIN (AFU_ORTHOLOGUE AFUA_4G09220)"/>
    <property type="match status" value="1"/>
</dbReference>
<evidence type="ECO:0000256" key="1">
    <source>
        <dbReference type="ARBA" id="ARBA00023002"/>
    </source>
</evidence>
<dbReference type="InterPro" id="IPR036188">
    <property type="entry name" value="FAD/NAD-bd_sf"/>
</dbReference>
<reference evidence="2 3" key="1">
    <citation type="submission" date="2018-11" db="EMBL/GenBank/DDBJ databases">
        <title>Genome assembly of Steccherinum ochraceum LE-BIN_3174, the white-rot fungus of the Steccherinaceae family (The Residual Polyporoid clade, Polyporales, Basidiomycota).</title>
        <authorList>
            <person name="Fedorova T.V."/>
            <person name="Glazunova O.A."/>
            <person name="Landesman E.O."/>
            <person name="Moiseenko K.V."/>
            <person name="Psurtseva N.V."/>
            <person name="Savinova O.S."/>
            <person name="Shakhova N.V."/>
            <person name="Tyazhelova T.V."/>
            <person name="Vasina D.V."/>
        </authorList>
    </citation>
    <scope>NUCLEOTIDE SEQUENCE [LARGE SCALE GENOMIC DNA]</scope>
    <source>
        <strain evidence="2 3">LE-BIN_3174</strain>
    </source>
</reference>
<dbReference type="EMBL" id="RWJN01000281">
    <property type="protein sequence ID" value="TCD63704.1"/>
    <property type="molecule type" value="Genomic_DNA"/>
</dbReference>
<organism evidence="2 3">
    <name type="scientific">Steccherinum ochraceum</name>
    <dbReference type="NCBI Taxonomy" id="92696"/>
    <lineage>
        <taxon>Eukaryota</taxon>
        <taxon>Fungi</taxon>
        <taxon>Dikarya</taxon>
        <taxon>Basidiomycota</taxon>
        <taxon>Agaricomycotina</taxon>
        <taxon>Agaricomycetes</taxon>
        <taxon>Polyporales</taxon>
        <taxon>Steccherinaceae</taxon>
        <taxon>Steccherinum</taxon>
    </lineage>
</organism>
<dbReference type="SUPFAM" id="SSF51905">
    <property type="entry name" value="FAD/NAD(P)-binding domain"/>
    <property type="match status" value="1"/>
</dbReference>
<evidence type="ECO:0000313" key="3">
    <source>
        <dbReference type="Proteomes" id="UP000292702"/>
    </source>
</evidence>
<sequence length="283" mass="31602">MSLDEDPCHIAVSWLSKFGEAICAGDIAATTNTILPHGWLRDVLTFTWDCRSLEGTEKISKYLSGKLKPGFITDVKLWDDAHVRPAFFPLGPGASGVEAPFSFEAPVTHGRGLARLVKDGNGEWKALSVCMYVADIKGHEETDHEVGIYGNHTLAWADVYAERKAKIESEPQVLIVGGGQIGLMLAATCKQMDIRALTIERTDRVGDMWRSRYPTLVLHTTRRQHEMLYQPYPATWPLFAPKAKFGDWLEGYVQFQDLVVWTSSQIDGQPLQGTLVRYHLGTI</sequence>
<keyword evidence="3" id="KW-1185">Reference proteome</keyword>
<dbReference type="OrthoDB" id="74360at2759"/>
<gene>
    <name evidence="2" type="ORF">EIP91_005109</name>
</gene>
<dbReference type="InterPro" id="IPR050982">
    <property type="entry name" value="Auxin_biosynth/cation_transpt"/>
</dbReference>
<dbReference type="AlphaFoldDB" id="A0A4R0RMZ8"/>
<name>A0A4R0RMZ8_9APHY</name>
<dbReference type="GO" id="GO:0004497">
    <property type="term" value="F:monooxygenase activity"/>
    <property type="evidence" value="ECO:0007669"/>
    <property type="project" value="TreeGrafter"/>
</dbReference>
<accession>A0A4R0RMZ8</accession>
<evidence type="ECO:0000313" key="2">
    <source>
        <dbReference type="EMBL" id="TCD63704.1"/>
    </source>
</evidence>
<comment type="caution">
    <text evidence="2">The sequence shown here is derived from an EMBL/GenBank/DDBJ whole genome shotgun (WGS) entry which is preliminary data.</text>
</comment>
<keyword evidence="1" id="KW-0560">Oxidoreductase</keyword>
<protein>
    <recommendedName>
        <fullName evidence="4">FAD/NAD(P)-binding domain-containing protein</fullName>
    </recommendedName>
</protein>
<proteinExistence type="predicted"/>
<dbReference type="Gene3D" id="3.50.50.60">
    <property type="entry name" value="FAD/NAD(P)-binding domain"/>
    <property type="match status" value="1"/>
</dbReference>